<organism evidence="8 9">
    <name type="scientific">Balaenoptera physalus</name>
    <name type="common">Fin whale</name>
    <name type="synonym">Balaena physalus</name>
    <dbReference type="NCBI Taxonomy" id="9770"/>
    <lineage>
        <taxon>Eukaryota</taxon>
        <taxon>Metazoa</taxon>
        <taxon>Chordata</taxon>
        <taxon>Craniata</taxon>
        <taxon>Vertebrata</taxon>
        <taxon>Euteleostomi</taxon>
        <taxon>Mammalia</taxon>
        <taxon>Eutheria</taxon>
        <taxon>Laurasiatheria</taxon>
        <taxon>Artiodactyla</taxon>
        <taxon>Whippomorpha</taxon>
        <taxon>Cetacea</taxon>
        <taxon>Mysticeti</taxon>
        <taxon>Balaenopteridae</taxon>
        <taxon>Balaenoptera</taxon>
    </lineage>
</organism>
<evidence type="ECO:0008006" key="10">
    <source>
        <dbReference type="Google" id="ProtNLM"/>
    </source>
</evidence>
<proteinExistence type="inferred from homology"/>
<evidence type="ECO:0000256" key="5">
    <source>
        <dbReference type="ARBA" id="ARBA00023136"/>
    </source>
</evidence>
<evidence type="ECO:0000256" key="1">
    <source>
        <dbReference type="ARBA" id="ARBA00004141"/>
    </source>
</evidence>
<evidence type="ECO:0000313" key="8">
    <source>
        <dbReference type="EMBL" id="KAB0400159.1"/>
    </source>
</evidence>
<dbReference type="InterPro" id="IPR044770">
    <property type="entry name" value="MFS_spinster-like"/>
</dbReference>
<comment type="subcellular location">
    <subcellularLocation>
        <location evidence="1">Membrane</location>
        <topology evidence="1">Multi-pass membrane protein</topology>
    </subcellularLocation>
</comment>
<feature type="transmembrane region" description="Helical" evidence="7">
    <location>
        <begin position="142"/>
        <end position="162"/>
    </location>
</feature>
<evidence type="ECO:0000313" key="9">
    <source>
        <dbReference type="Proteomes" id="UP000437017"/>
    </source>
</evidence>
<evidence type="ECO:0000256" key="7">
    <source>
        <dbReference type="SAM" id="Phobius"/>
    </source>
</evidence>
<feature type="transmembrane region" description="Helical" evidence="7">
    <location>
        <begin position="18"/>
        <end position="37"/>
    </location>
</feature>
<dbReference type="Gene3D" id="1.20.1250.20">
    <property type="entry name" value="MFS general substrate transporter like domains"/>
    <property type="match status" value="1"/>
</dbReference>
<keyword evidence="4 7" id="KW-1133">Transmembrane helix</keyword>
<feature type="transmembrane region" description="Helical" evidence="7">
    <location>
        <begin position="78"/>
        <end position="96"/>
    </location>
</feature>
<dbReference type="SUPFAM" id="SSF103473">
    <property type="entry name" value="MFS general substrate transporter"/>
    <property type="match status" value="1"/>
</dbReference>
<gene>
    <name evidence="8" type="ORF">E2I00_017858</name>
</gene>
<protein>
    <recommendedName>
        <fullName evidence="10">Major facilitator superfamily (MFS) profile domain-containing protein</fullName>
    </recommendedName>
</protein>
<evidence type="ECO:0000256" key="3">
    <source>
        <dbReference type="ARBA" id="ARBA00022692"/>
    </source>
</evidence>
<comment type="caution">
    <text evidence="8">The sequence shown here is derived from an EMBL/GenBank/DDBJ whole genome shotgun (WGS) entry which is preliminary data.</text>
</comment>
<dbReference type="GO" id="GO:0016020">
    <property type="term" value="C:membrane"/>
    <property type="evidence" value="ECO:0007669"/>
    <property type="project" value="UniProtKB-SubCell"/>
</dbReference>
<dbReference type="InterPro" id="IPR036259">
    <property type="entry name" value="MFS_trans_sf"/>
</dbReference>
<dbReference type="AlphaFoldDB" id="A0A643CJ04"/>
<evidence type="ECO:0000256" key="2">
    <source>
        <dbReference type="ARBA" id="ARBA00022448"/>
    </source>
</evidence>
<keyword evidence="5 7" id="KW-0472">Membrane</keyword>
<dbReference type="GO" id="GO:0022857">
    <property type="term" value="F:transmembrane transporter activity"/>
    <property type="evidence" value="ECO:0007669"/>
    <property type="project" value="InterPro"/>
</dbReference>
<dbReference type="PANTHER" id="PTHR23505">
    <property type="entry name" value="SPINSTER"/>
    <property type="match status" value="1"/>
</dbReference>
<dbReference type="Proteomes" id="UP000437017">
    <property type="component" value="Unassembled WGS sequence"/>
</dbReference>
<keyword evidence="9" id="KW-1185">Reference proteome</keyword>
<sequence length="383" mass="41169">MVAAPIFGYLGDRFNRKVILSCGIFFWSAVTFSSSFIPQQHFWLLVLSRGLVGIGEASYSTIAPTIIGDLFTKNTRTLMLSVFYFAIPLGSGLGYITGSSVKQAAGDWHWALRRGHADQLGGQLKARTSWLRDMKALIRNRSYVFSSLATSAVSFATGALGMCHWDNEEPLLLPSLGGVPRRPGPVGLSRSFPCDPQLGAHRLWSGTAAWPWLQEAVSSTNLEGCVCWSHTLGQTPQAWVWGAGALGPRKKTARRGHVGRGWPVPGLRTICGFEDTTTPGLHREEVAQASGWASDLVDVGLNLAEPGTHVARRFPAWLVALEDVCLCCLGLAVSPEISQVGDHPDREVALPGVKALVAAAHHVCPRLETSGGSPCLQGSLDPP</sequence>
<dbReference type="CDD" id="cd17328">
    <property type="entry name" value="MFS_spinster_like"/>
    <property type="match status" value="1"/>
</dbReference>
<keyword evidence="2" id="KW-0813">Transport</keyword>
<dbReference type="Pfam" id="PF07690">
    <property type="entry name" value="MFS_1"/>
    <property type="match status" value="1"/>
</dbReference>
<accession>A0A643CJ04</accession>
<comment type="similarity">
    <text evidence="6">Belongs to the major facilitator superfamily. Spinster (TC 2.A.1.49) family.</text>
</comment>
<dbReference type="EMBL" id="SGJD01001393">
    <property type="protein sequence ID" value="KAB0400159.1"/>
    <property type="molecule type" value="Genomic_DNA"/>
</dbReference>
<name>A0A643CJ04_BALPH</name>
<dbReference type="GO" id="GO:0003376">
    <property type="term" value="P:sphingosine-1-phosphate receptor signaling pathway"/>
    <property type="evidence" value="ECO:0007669"/>
    <property type="project" value="TreeGrafter"/>
</dbReference>
<reference evidence="8 9" key="1">
    <citation type="journal article" date="2019" name="PLoS ONE">
        <title>Genomic analyses reveal an absence of contemporary introgressive admixture between fin whales and blue whales, despite known hybrids.</title>
        <authorList>
            <person name="Westbury M.V."/>
            <person name="Petersen B."/>
            <person name="Lorenzen E.D."/>
        </authorList>
    </citation>
    <scope>NUCLEOTIDE SEQUENCE [LARGE SCALE GENOMIC DNA]</scope>
    <source>
        <strain evidence="8">FinWhale-01</strain>
    </source>
</reference>
<dbReference type="InterPro" id="IPR011701">
    <property type="entry name" value="MFS"/>
</dbReference>
<evidence type="ECO:0000256" key="4">
    <source>
        <dbReference type="ARBA" id="ARBA00022989"/>
    </source>
</evidence>
<dbReference type="OrthoDB" id="6770063at2759"/>
<evidence type="ECO:0000256" key="6">
    <source>
        <dbReference type="ARBA" id="ARBA00024338"/>
    </source>
</evidence>
<dbReference type="PANTHER" id="PTHR23505:SF4">
    <property type="entry name" value="SPHINGOSINE-1-PHOSPHATE TRANSPORTER SPNS2"/>
    <property type="match status" value="1"/>
</dbReference>
<keyword evidence="3 7" id="KW-0812">Transmembrane</keyword>
<dbReference type="GO" id="GO:0046624">
    <property type="term" value="F:sphingolipid transporter activity"/>
    <property type="evidence" value="ECO:0007669"/>
    <property type="project" value="TreeGrafter"/>
</dbReference>